<feature type="compositionally biased region" description="Polar residues" evidence="1">
    <location>
        <begin position="343"/>
        <end position="369"/>
    </location>
</feature>
<keyword evidence="3" id="KW-1185">Reference proteome</keyword>
<protein>
    <submittedName>
        <fullName evidence="2">Uncharacterized protein</fullName>
    </submittedName>
</protein>
<evidence type="ECO:0000313" key="2">
    <source>
        <dbReference type="EMBL" id="KAL0071579.1"/>
    </source>
</evidence>
<feature type="compositionally biased region" description="Polar residues" evidence="1">
    <location>
        <begin position="736"/>
        <end position="758"/>
    </location>
</feature>
<feature type="compositionally biased region" description="Basic and acidic residues" evidence="1">
    <location>
        <begin position="536"/>
        <end position="547"/>
    </location>
</feature>
<evidence type="ECO:0000256" key="1">
    <source>
        <dbReference type="SAM" id="MobiDB-lite"/>
    </source>
</evidence>
<feature type="compositionally biased region" description="Pro residues" evidence="1">
    <location>
        <begin position="247"/>
        <end position="272"/>
    </location>
</feature>
<dbReference type="EMBL" id="JBBXMP010000003">
    <property type="protein sequence ID" value="KAL0071579.1"/>
    <property type="molecule type" value="Genomic_DNA"/>
</dbReference>
<feature type="compositionally biased region" description="Pro residues" evidence="1">
    <location>
        <begin position="773"/>
        <end position="783"/>
    </location>
</feature>
<feature type="compositionally biased region" description="Low complexity" evidence="1">
    <location>
        <begin position="285"/>
        <end position="299"/>
    </location>
</feature>
<sequence>MKGPPLRKEKDPLMLTYDPSTSTQLTIGASSGTLIEAVSLSYLDEEPPAYSAQPQVQAQTNGRGSSSAAASSSGASSGEVPVSGISYLNSSEPVPAARPRPKKRITKPAPLRHISVPALPTQDRPELPARAVSVTDAEAIVQGADMGQKLDAIDELDESNPFGINLHVGGPFDAARSVAGRGVPNPSIGFSRPVASVQYNPFNIPKGGLQIGQVLPRNAPATSQPSQSRRPQKRASYTNHHLLPLGAAPPSPLSPLPSPGWPLPSPGFPADPGPSLTSNVSQPVAANKALNQSAKSSSSAPPPAASTRHMSEASSSSGVSNGSSFHTAPLHEKPPSHLRDASHTSLASSINSKTRSKPSPTQYPASPTNDAYGGIEDEQNVNIPYSQIGLALGSPAVKLPTNGEGRTRVGEVRRVIEREGSGGGTEGIGLAILIDDDSDDEGSYTQSAATAAAVSIQSQRTKQAADAGQGINGKGNDGNILRQTREVKDEDYDYWTGDNRWDWSRMSGSDHQGHSPYSLLDDKDAVEKFGYFGRSHGTDKGKSRHPSEASAMNGRPANPKIRTASLVPEIPTQQSPQSHLRHPNGYPAVPQQQQRSQTMYVTGHQPPPMTQHSYSTQSSPVTSPYHSNSRSPSHSPIPPNQPPHPHYRDASQYVATVPKKHHSLPSPASPDWVPRETGTNSSQSRVPSGYYMNGSHPVPYANGYASNSPHNGHNYQRTNGMNGAGDRPFNGPPPTSNGYPSNGYSPHQRGPTSSSIRSSPLPPGAAAPDPYSSMPPPPPPVPSLPSQNPHYLVNRPRHAPTQLVMPAPLQGQVPGPNSGRPSANGHSPPQRFPYPPPPPIPSMAMANGSAGKVLKKRASMSTTGYPAKPSAHIGGDEWGYMSKGGGGYVSEGAVPTRSKTLDVKKPPRRVLSKRRADM</sequence>
<accession>A0ABR3ADS9</accession>
<feature type="region of interest" description="Disordered" evidence="1">
    <location>
        <begin position="890"/>
        <end position="918"/>
    </location>
</feature>
<name>A0ABR3ADS9_9AGAR</name>
<gene>
    <name evidence="2" type="ORF">AAF712_001436</name>
</gene>
<proteinExistence type="predicted"/>
<feature type="compositionally biased region" description="Basic and acidic residues" evidence="1">
    <location>
        <begin position="1"/>
        <end position="12"/>
    </location>
</feature>
<feature type="region of interest" description="Disordered" evidence="1">
    <location>
        <begin position="242"/>
        <end position="376"/>
    </location>
</feature>
<feature type="compositionally biased region" description="Basic and acidic residues" evidence="1">
    <location>
        <begin position="329"/>
        <end position="342"/>
    </location>
</feature>
<organism evidence="2 3">
    <name type="scientific">Marasmius tenuissimus</name>
    <dbReference type="NCBI Taxonomy" id="585030"/>
    <lineage>
        <taxon>Eukaryota</taxon>
        <taxon>Fungi</taxon>
        <taxon>Dikarya</taxon>
        <taxon>Basidiomycota</taxon>
        <taxon>Agaricomycotina</taxon>
        <taxon>Agaricomycetes</taxon>
        <taxon>Agaricomycetidae</taxon>
        <taxon>Agaricales</taxon>
        <taxon>Marasmiineae</taxon>
        <taxon>Marasmiaceae</taxon>
        <taxon>Marasmius</taxon>
    </lineage>
</organism>
<feature type="compositionally biased region" description="Polar residues" evidence="1">
    <location>
        <begin position="52"/>
        <end position="63"/>
    </location>
</feature>
<feature type="compositionally biased region" description="Polar residues" evidence="1">
    <location>
        <begin position="610"/>
        <end position="630"/>
    </location>
</feature>
<feature type="compositionally biased region" description="Polar residues" evidence="1">
    <location>
        <begin position="677"/>
        <end position="686"/>
    </location>
</feature>
<reference evidence="2 3" key="1">
    <citation type="submission" date="2024-05" db="EMBL/GenBank/DDBJ databases">
        <title>A draft genome resource for the thread blight pathogen Marasmius tenuissimus strain MS-2.</title>
        <authorList>
            <person name="Yulfo-Soto G.E."/>
            <person name="Baruah I.K."/>
            <person name="Amoako-Attah I."/>
            <person name="Bukari Y."/>
            <person name="Meinhardt L.W."/>
            <person name="Bailey B.A."/>
            <person name="Cohen S.P."/>
        </authorList>
    </citation>
    <scope>NUCLEOTIDE SEQUENCE [LARGE SCALE GENOMIC DNA]</scope>
    <source>
        <strain evidence="2 3">MS-2</strain>
    </source>
</reference>
<comment type="caution">
    <text evidence="2">The sequence shown here is derived from an EMBL/GenBank/DDBJ whole genome shotgun (WGS) entry which is preliminary data.</text>
</comment>
<feature type="compositionally biased region" description="Basic residues" evidence="1">
    <location>
        <begin position="906"/>
        <end position="918"/>
    </location>
</feature>
<feature type="region of interest" description="Disordered" evidence="1">
    <location>
        <begin position="531"/>
        <end position="875"/>
    </location>
</feature>
<feature type="compositionally biased region" description="Pro residues" evidence="1">
    <location>
        <begin position="635"/>
        <end position="644"/>
    </location>
</feature>
<feature type="compositionally biased region" description="Pro residues" evidence="1">
    <location>
        <begin position="830"/>
        <end position="841"/>
    </location>
</feature>
<feature type="compositionally biased region" description="Low complexity" evidence="1">
    <location>
        <begin position="64"/>
        <end position="78"/>
    </location>
</feature>
<feature type="region of interest" description="Disordered" evidence="1">
    <location>
        <begin position="1"/>
        <end position="26"/>
    </location>
</feature>
<feature type="compositionally biased region" description="Low complexity" evidence="1">
    <location>
        <begin position="312"/>
        <end position="324"/>
    </location>
</feature>
<dbReference type="Proteomes" id="UP001437256">
    <property type="component" value="Unassembled WGS sequence"/>
</dbReference>
<feature type="compositionally biased region" description="Polar residues" evidence="1">
    <location>
        <begin position="704"/>
        <end position="721"/>
    </location>
</feature>
<feature type="compositionally biased region" description="Polar residues" evidence="1">
    <location>
        <begin position="275"/>
        <end position="284"/>
    </location>
</feature>
<feature type="region of interest" description="Disordered" evidence="1">
    <location>
        <begin position="46"/>
        <end position="124"/>
    </location>
</feature>
<feature type="compositionally biased region" description="Polar residues" evidence="1">
    <location>
        <begin position="590"/>
        <end position="600"/>
    </location>
</feature>
<evidence type="ECO:0000313" key="3">
    <source>
        <dbReference type="Proteomes" id="UP001437256"/>
    </source>
</evidence>